<evidence type="ECO:0000259" key="5">
    <source>
        <dbReference type="Pfam" id="PF09743"/>
    </source>
</evidence>
<evidence type="ECO:0008006" key="10">
    <source>
        <dbReference type="Google" id="ProtNLM"/>
    </source>
</evidence>
<keyword evidence="2" id="KW-0808">Transferase</keyword>
<sequence>MAASDWEEIKRLAADFQRAQLSSTAHKLSERNCIEIVNKLISLGLLDILYTTDGKEYLTPQELEKEIRDEVIVHGGRINLVDLQQILNVDLSHIESKVNEFVRSDRSFSLVQGELIDRDYLDRTAEEINESLQENGQTVIADVAKTFNLPSEFILSVIEARLGTIIHGSLDPMNKDVLFTEAFIARNIARIRGIFSAITRPTSVMQLLVQYNLPDKLFFNVLETLVKSNRLCGALQGRQEKAIFIPEIYSKAQTSYIDSFFKENGYIEYHTLSKIGIGDGQKYLKKRFSNRKESCMFLSTCCLSHHLIDRVDAEIEEILRNETWGELKWLLPPPLSDEDINQVLQHCLKGPSRSNARIFCLHTVVSNQYLTKCKNHFNDLMTSKAGRDIKTSPALFADLTKKEKSELTDTQGDGKQQKKDERHKKALAGGGQKGGAGRGGRESNTKKTKNKYRDRGDADDGDEAANFNTGKKKTSEIPFLTVDQISNELAKREGSHNNSDNEEFHMEIANYLHRPLTKEYQEVAKSIFLTSSGTSSVLKNKSHKDYQEKVNGLWSNLKLFEKGLKQFEDENQVALSKHLLKTIATDLTNTIFELVANQNLMSLAENETFTTDSRLKLLTKLPDEWKSPLTKLNTSLGSKSTDDFFTQAELITAPEYCDIMLKKTDKKKERQMLFNHRAALADQLERESEPAMALHLASIILFQYHTNTLLHAPGKFVPQIIMFLQNSISEEDFILLTEYHALVVQQLKQKASKESSNPEGTSSADIDIQLNEKLSGIKKIVKHMKKSQNSNTSET</sequence>
<evidence type="ECO:0000313" key="8">
    <source>
        <dbReference type="EnsemblMetazoa" id="CLYHEMP019148.1"/>
    </source>
</evidence>
<evidence type="ECO:0000256" key="3">
    <source>
        <dbReference type="ARBA" id="ARBA00022786"/>
    </source>
</evidence>
<dbReference type="GO" id="GO:0005789">
    <property type="term" value="C:endoplasmic reticulum membrane"/>
    <property type="evidence" value="ECO:0007669"/>
    <property type="project" value="TreeGrafter"/>
</dbReference>
<reference evidence="8" key="1">
    <citation type="submission" date="2021-01" db="UniProtKB">
        <authorList>
            <consortium name="EnsemblMetazoa"/>
        </authorList>
    </citation>
    <scope>IDENTIFICATION</scope>
</reference>
<feature type="domain" description="E3 UFM1-protein ligase 1-like N-terminal" evidence="5">
    <location>
        <begin position="8"/>
        <end position="284"/>
    </location>
</feature>
<dbReference type="RefSeq" id="XP_066914006.1">
    <property type="nucleotide sequence ID" value="XM_067057905.1"/>
</dbReference>
<dbReference type="PANTHER" id="PTHR31057">
    <property type="entry name" value="E3 UFM1-PROTEIN LIGASE 1"/>
    <property type="match status" value="1"/>
</dbReference>
<dbReference type="InterPro" id="IPR056579">
    <property type="entry name" value="Ufl1_N"/>
</dbReference>
<keyword evidence="3" id="KW-0833">Ubl conjugation pathway</keyword>
<accession>A0A7M6DP12</accession>
<protein>
    <recommendedName>
        <fullName evidence="10">E3 UFM1-protein ligase 1 homolog</fullName>
    </recommendedName>
</protein>
<dbReference type="GO" id="GO:0034976">
    <property type="term" value="P:response to endoplasmic reticulum stress"/>
    <property type="evidence" value="ECO:0007669"/>
    <property type="project" value="TreeGrafter"/>
</dbReference>
<feature type="domain" description="E3 UFM1-protein ligase-like C-terminal" evidence="7">
    <location>
        <begin position="669"/>
        <end position="780"/>
    </location>
</feature>
<feature type="region of interest" description="Disordered" evidence="4">
    <location>
        <begin position="400"/>
        <end position="472"/>
    </location>
</feature>
<organism evidence="8 9">
    <name type="scientific">Clytia hemisphaerica</name>
    <dbReference type="NCBI Taxonomy" id="252671"/>
    <lineage>
        <taxon>Eukaryota</taxon>
        <taxon>Metazoa</taxon>
        <taxon>Cnidaria</taxon>
        <taxon>Hydrozoa</taxon>
        <taxon>Hydroidolina</taxon>
        <taxon>Leptothecata</taxon>
        <taxon>Obeliida</taxon>
        <taxon>Clytiidae</taxon>
        <taxon>Clytia</taxon>
    </lineage>
</organism>
<evidence type="ECO:0000256" key="2">
    <source>
        <dbReference type="ARBA" id="ARBA00022679"/>
    </source>
</evidence>
<dbReference type="OrthoDB" id="10258297at2759"/>
<proteinExistence type="inferred from homology"/>
<dbReference type="GO" id="GO:1990592">
    <property type="term" value="P:protein K69-linked ufmylation"/>
    <property type="evidence" value="ECO:0007669"/>
    <property type="project" value="TreeGrafter"/>
</dbReference>
<dbReference type="PANTHER" id="PTHR31057:SF0">
    <property type="entry name" value="E3 UFM1-PROTEIN LIGASE 1"/>
    <property type="match status" value="1"/>
</dbReference>
<dbReference type="Pfam" id="PF25870">
    <property type="entry name" value="WHD_UFL1_5th"/>
    <property type="match status" value="1"/>
</dbReference>
<keyword evidence="9" id="KW-1185">Reference proteome</keyword>
<dbReference type="AlphaFoldDB" id="A0A7M6DP12"/>
<dbReference type="GeneID" id="136801278"/>
<dbReference type="InterPro" id="IPR056761">
    <property type="entry name" value="Ufl1-like_C"/>
</dbReference>
<feature type="compositionally biased region" description="Basic and acidic residues" evidence="4">
    <location>
        <begin position="439"/>
        <end position="458"/>
    </location>
</feature>
<feature type="domain" description="E3 UFM1-protein ligase 1-like" evidence="6">
    <location>
        <begin position="543"/>
        <end position="663"/>
    </location>
</feature>
<comment type="similarity">
    <text evidence="1">Belongs to the UFL1 family.</text>
</comment>
<dbReference type="GO" id="GO:0061666">
    <property type="term" value="F:UFM1 ligase activity"/>
    <property type="evidence" value="ECO:0007669"/>
    <property type="project" value="InterPro"/>
</dbReference>
<dbReference type="InterPro" id="IPR018611">
    <property type="entry name" value="Ufl1"/>
</dbReference>
<feature type="compositionally biased region" description="Gly residues" evidence="4">
    <location>
        <begin position="428"/>
        <end position="438"/>
    </location>
</feature>
<dbReference type="EnsemblMetazoa" id="CLYHEMT019148.1">
    <property type="protein sequence ID" value="CLYHEMP019148.1"/>
    <property type="gene ID" value="CLYHEMG019148"/>
</dbReference>
<evidence type="ECO:0000313" key="9">
    <source>
        <dbReference type="Proteomes" id="UP000594262"/>
    </source>
</evidence>
<dbReference type="Pfam" id="PF23659">
    <property type="entry name" value="UFL1"/>
    <property type="match status" value="1"/>
</dbReference>
<dbReference type="Pfam" id="PF25041">
    <property type="entry name" value="UFL1_C"/>
    <property type="match status" value="1"/>
</dbReference>
<dbReference type="InterPro" id="IPR056580">
    <property type="entry name" value="Ufl1_dom"/>
</dbReference>
<evidence type="ECO:0000256" key="4">
    <source>
        <dbReference type="SAM" id="MobiDB-lite"/>
    </source>
</evidence>
<dbReference type="Pfam" id="PF09743">
    <property type="entry name" value="E3_UFM1_ligase"/>
    <property type="match status" value="1"/>
</dbReference>
<name>A0A7M6DP12_9CNID</name>
<evidence type="ECO:0000259" key="6">
    <source>
        <dbReference type="Pfam" id="PF23659"/>
    </source>
</evidence>
<evidence type="ECO:0000259" key="7">
    <source>
        <dbReference type="Pfam" id="PF25041"/>
    </source>
</evidence>
<dbReference type="GO" id="GO:0032434">
    <property type="term" value="P:regulation of proteasomal ubiquitin-dependent protein catabolic process"/>
    <property type="evidence" value="ECO:0007669"/>
    <property type="project" value="TreeGrafter"/>
</dbReference>
<dbReference type="Proteomes" id="UP000594262">
    <property type="component" value="Unplaced"/>
</dbReference>
<evidence type="ECO:0000256" key="1">
    <source>
        <dbReference type="ARBA" id="ARBA00010789"/>
    </source>
</evidence>